<organism evidence="9 10">
    <name type="scientific">Thermostichus vulcanus str. 'Rupite'</name>
    <dbReference type="NCBI Taxonomy" id="2813851"/>
    <lineage>
        <taxon>Bacteria</taxon>
        <taxon>Bacillati</taxon>
        <taxon>Cyanobacteriota</taxon>
        <taxon>Cyanophyceae</taxon>
        <taxon>Thermostichales</taxon>
        <taxon>Thermostichaceae</taxon>
        <taxon>Thermostichus</taxon>
    </lineage>
</organism>
<evidence type="ECO:0000259" key="8">
    <source>
        <dbReference type="Pfam" id="PF02397"/>
    </source>
</evidence>
<feature type="transmembrane region" description="Helical" evidence="7">
    <location>
        <begin position="85"/>
        <end position="109"/>
    </location>
</feature>
<feature type="transmembrane region" description="Helical" evidence="7">
    <location>
        <begin position="301"/>
        <end position="327"/>
    </location>
</feature>
<reference evidence="9" key="1">
    <citation type="submission" date="2021-02" db="EMBL/GenBank/DDBJ databases">
        <title>The CRISPR/cas machinery reduction and long-range gene transfer in the hot spring cyanobacterium Synechococcus.</title>
        <authorList>
            <person name="Dvorak P."/>
            <person name="Jahodarova E."/>
            <person name="Hasler P."/>
            <person name="Poulickova A."/>
        </authorList>
    </citation>
    <scope>NUCLEOTIDE SEQUENCE</scope>
    <source>
        <strain evidence="9">Rupite</strain>
    </source>
</reference>
<protein>
    <submittedName>
        <fullName evidence="9">Sugar transferase</fullName>
    </submittedName>
</protein>
<dbReference type="GO" id="GO:0016740">
    <property type="term" value="F:transferase activity"/>
    <property type="evidence" value="ECO:0007669"/>
    <property type="project" value="UniProtKB-KW"/>
</dbReference>
<evidence type="ECO:0000256" key="7">
    <source>
        <dbReference type="SAM" id="Phobius"/>
    </source>
</evidence>
<dbReference type="PANTHER" id="PTHR30576">
    <property type="entry name" value="COLANIC BIOSYNTHESIS UDP-GLUCOSE LIPID CARRIER TRANSFERASE"/>
    <property type="match status" value="1"/>
</dbReference>
<accession>A0ABT0CAR2</accession>
<keyword evidence="3 9" id="KW-0808">Transferase</keyword>
<evidence type="ECO:0000256" key="6">
    <source>
        <dbReference type="ARBA" id="ARBA00023136"/>
    </source>
</evidence>
<feature type="domain" description="Bacterial sugar transferase" evidence="8">
    <location>
        <begin position="299"/>
        <end position="479"/>
    </location>
</feature>
<gene>
    <name evidence="9" type="ORF">JX360_05890</name>
</gene>
<evidence type="ECO:0000313" key="10">
    <source>
        <dbReference type="Proteomes" id="UP000830835"/>
    </source>
</evidence>
<evidence type="ECO:0000313" key="9">
    <source>
        <dbReference type="EMBL" id="MCJ2542440.1"/>
    </source>
</evidence>
<feature type="transmembrane region" description="Helical" evidence="7">
    <location>
        <begin position="15"/>
        <end position="39"/>
    </location>
</feature>
<keyword evidence="10" id="KW-1185">Reference proteome</keyword>
<comment type="subcellular location">
    <subcellularLocation>
        <location evidence="1">Membrane</location>
        <topology evidence="1">Multi-pass membrane protein</topology>
    </subcellularLocation>
</comment>
<proteinExistence type="inferred from homology"/>
<dbReference type="PANTHER" id="PTHR30576:SF0">
    <property type="entry name" value="UNDECAPRENYL-PHOSPHATE N-ACETYLGALACTOSAMINYL 1-PHOSPHATE TRANSFERASE-RELATED"/>
    <property type="match status" value="1"/>
</dbReference>
<feature type="transmembrane region" description="Helical" evidence="7">
    <location>
        <begin position="51"/>
        <end position="73"/>
    </location>
</feature>
<keyword evidence="6 7" id="KW-0472">Membrane</keyword>
<evidence type="ECO:0000256" key="1">
    <source>
        <dbReference type="ARBA" id="ARBA00004141"/>
    </source>
</evidence>
<dbReference type="InterPro" id="IPR003362">
    <property type="entry name" value="Bact_transf"/>
</dbReference>
<dbReference type="RefSeq" id="WP_244349707.1">
    <property type="nucleotide sequence ID" value="NZ_JAFIRA010000010.1"/>
</dbReference>
<feature type="transmembrane region" description="Helical" evidence="7">
    <location>
        <begin position="115"/>
        <end position="134"/>
    </location>
</feature>
<keyword evidence="5 7" id="KW-1133">Transmembrane helix</keyword>
<dbReference type="InterPro" id="IPR017475">
    <property type="entry name" value="EPS_sugar_tfrase"/>
</dbReference>
<dbReference type="EMBL" id="JAFIRA010000010">
    <property type="protein sequence ID" value="MCJ2542440.1"/>
    <property type="molecule type" value="Genomic_DNA"/>
</dbReference>
<evidence type="ECO:0000256" key="3">
    <source>
        <dbReference type="ARBA" id="ARBA00022679"/>
    </source>
</evidence>
<dbReference type="Proteomes" id="UP000830835">
    <property type="component" value="Unassembled WGS sequence"/>
</dbReference>
<evidence type="ECO:0000256" key="4">
    <source>
        <dbReference type="ARBA" id="ARBA00022692"/>
    </source>
</evidence>
<comment type="caution">
    <text evidence="9">The sequence shown here is derived from an EMBL/GenBank/DDBJ whole genome shotgun (WGS) entry which is preliminary data.</text>
</comment>
<comment type="similarity">
    <text evidence="2">Belongs to the bacterial sugar transferase family.</text>
</comment>
<dbReference type="Pfam" id="PF13727">
    <property type="entry name" value="CoA_binding_3"/>
    <property type="match status" value="1"/>
</dbReference>
<name>A0ABT0CAR2_THEVL</name>
<evidence type="ECO:0000256" key="2">
    <source>
        <dbReference type="ARBA" id="ARBA00006464"/>
    </source>
</evidence>
<sequence>MAERGQQAKWDLQQLWVPLACLGDGLCIWLAFGVGYWLRSLSPHQLLPWDLYAGLGLLTIFSYWGVQAGLGGYTEPKRLSHFEEWVSLLVGLGCTFGLILAGAFFIRSVSLSRLVLGYAGVMALLGMTLTRAGLRLGMGQLLSRGYGRRQVIWVGSQSVLADVLERLGRTPHLGFEIVAWAVAEPAISGESSRPQDGHAVQAPLLQPESSWSILERLDPGHLIAYLQIHPEVQEVWFGQPDLATAPLLLSLQALSVQVRLVPDILAFLTVNLSLQSLDGIPLLTLREPPLRYAHNRWIKRAVDVVGSLVGLMCLSPVFLGIAALVAWSSPGPIFYFQERVSLDGQSFWIAKFRTMRVDAEGSAQPGWTRPGDPRRTAIGAFLRRANLDELPQLWNVLKGEMSLVGPRPERPYFVQQFSQEIPKYLDRHLVKTGLTGWAQIHGLRGDTSIARRTQYDLYYVQNWSLWLDLRILAITLWQGMRGQLTGY</sequence>
<dbReference type="Pfam" id="PF02397">
    <property type="entry name" value="Bac_transf"/>
    <property type="match status" value="1"/>
</dbReference>
<dbReference type="NCBIfam" id="TIGR03025">
    <property type="entry name" value="EPS_sugtrans"/>
    <property type="match status" value="1"/>
</dbReference>
<evidence type="ECO:0000256" key="5">
    <source>
        <dbReference type="ARBA" id="ARBA00022989"/>
    </source>
</evidence>
<keyword evidence="4 7" id="KW-0812">Transmembrane</keyword>